<dbReference type="InterPro" id="IPR000719">
    <property type="entry name" value="Prot_kinase_dom"/>
</dbReference>
<dbReference type="CDD" id="cd14663">
    <property type="entry name" value="STKc_SnRK3"/>
    <property type="match status" value="1"/>
</dbReference>
<comment type="cofactor">
    <cofactor evidence="1">
        <name>Mn(2+)</name>
        <dbReference type="ChEBI" id="CHEBI:29035"/>
    </cofactor>
</comment>
<dbReference type="EMBL" id="LK040591">
    <property type="protein sequence ID" value="CDY69878.1"/>
    <property type="molecule type" value="Genomic_DNA"/>
</dbReference>
<dbReference type="GO" id="GO:0106310">
    <property type="term" value="F:protein serine kinase activity"/>
    <property type="evidence" value="ECO:0007669"/>
    <property type="project" value="RHEA"/>
</dbReference>
<dbReference type="PROSITE" id="PS00108">
    <property type="entry name" value="PROTEIN_KINASE_ST"/>
    <property type="match status" value="1"/>
</dbReference>
<feature type="binding site" evidence="14">
    <location>
        <position position="55"/>
    </location>
    <ligand>
        <name>ATP</name>
        <dbReference type="ChEBI" id="CHEBI:30616"/>
    </ligand>
</feature>
<evidence type="ECO:0000256" key="12">
    <source>
        <dbReference type="ARBA" id="ARBA00048679"/>
    </source>
</evidence>
<dbReference type="InterPro" id="IPR008271">
    <property type="entry name" value="Ser/Thr_kinase_AS"/>
</dbReference>
<dbReference type="PaxDb" id="3708-A0A078JQM3"/>
<proteinExistence type="inferred from homology"/>
<evidence type="ECO:0000256" key="9">
    <source>
        <dbReference type="ARBA" id="ARBA00022840"/>
    </source>
</evidence>
<accession>A0A078JQM3</accession>
<feature type="domain" description="Protein kinase" evidence="16">
    <location>
        <begin position="26"/>
        <end position="280"/>
    </location>
</feature>
<dbReference type="Pfam" id="PF00069">
    <property type="entry name" value="Pkinase"/>
    <property type="match status" value="1"/>
</dbReference>
<dbReference type="PANTHER" id="PTHR43895:SF96">
    <property type="entry name" value="NON-SPECIFIC SERINE_THREONINE PROTEIN KINASE"/>
    <property type="match status" value="1"/>
</dbReference>
<dbReference type="GO" id="GO:0007165">
    <property type="term" value="P:signal transduction"/>
    <property type="evidence" value="ECO:0000318"/>
    <property type="project" value="GO_Central"/>
</dbReference>
<keyword evidence="6" id="KW-0808">Transferase</keyword>
<keyword evidence="5" id="KW-0597">Phosphoprotein</keyword>
<dbReference type="InterPro" id="IPR011009">
    <property type="entry name" value="Kinase-like_dom_sf"/>
</dbReference>
<evidence type="ECO:0000313" key="18">
    <source>
        <dbReference type="EMBL" id="CDY69878.1"/>
    </source>
</evidence>
<evidence type="ECO:0000256" key="10">
    <source>
        <dbReference type="ARBA" id="ARBA00023211"/>
    </source>
</evidence>
<evidence type="ECO:0000256" key="8">
    <source>
        <dbReference type="ARBA" id="ARBA00022777"/>
    </source>
</evidence>
<reference evidence="18 19" key="1">
    <citation type="journal article" date="2014" name="Science">
        <title>Plant genetics. Early allopolyploid evolution in the post-Neolithic Brassica napus oilseed genome.</title>
        <authorList>
            <person name="Chalhoub B."/>
            <person name="Denoeud F."/>
            <person name="Liu S."/>
            <person name="Parkin I.A."/>
            <person name="Tang H."/>
            <person name="Wang X."/>
            <person name="Chiquet J."/>
            <person name="Belcram H."/>
            <person name="Tong C."/>
            <person name="Samans B."/>
            <person name="Correa M."/>
            <person name="Da Silva C."/>
            <person name="Just J."/>
            <person name="Falentin C."/>
            <person name="Koh C.S."/>
            <person name="Le Clainche I."/>
            <person name="Bernard M."/>
            <person name="Bento P."/>
            <person name="Noel B."/>
            <person name="Labadie K."/>
            <person name="Alberti A."/>
            <person name="Charles M."/>
            <person name="Arnaud D."/>
            <person name="Guo H."/>
            <person name="Daviaud C."/>
            <person name="Alamery S."/>
            <person name="Jabbari K."/>
            <person name="Zhao M."/>
            <person name="Edger P.P."/>
            <person name="Chelaifa H."/>
            <person name="Tack D."/>
            <person name="Lassalle G."/>
            <person name="Mestiri I."/>
            <person name="Schnel N."/>
            <person name="Le Paslier M.C."/>
            <person name="Fan G."/>
            <person name="Renault V."/>
            <person name="Bayer P.E."/>
            <person name="Golicz A.A."/>
            <person name="Manoli S."/>
            <person name="Lee T.H."/>
            <person name="Thi V.H."/>
            <person name="Chalabi S."/>
            <person name="Hu Q."/>
            <person name="Fan C."/>
            <person name="Tollenaere R."/>
            <person name="Lu Y."/>
            <person name="Battail C."/>
            <person name="Shen J."/>
            <person name="Sidebottom C.H."/>
            <person name="Wang X."/>
            <person name="Canaguier A."/>
            <person name="Chauveau A."/>
            <person name="Berard A."/>
            <person name="Deniot G."/>
            <person name="Guan M."/>
            <person name="Liu Z."/>
            <person name="Sun F."/>
            <person name="Lim Y.P."/>
            <person name="Lyons E."/>
            <person name="Town C.D."/>
            <person name="Bancroft I."/>
            <person name="Wang X."/>
            <person name="Meng J."/>
            <person name="Ma J."/>
            <person name="Pires J.C."/>
            <person name="King G.J."/>
            <person name="Brunel D."/>
            <person name="Delourme R."/>
            <person name="Renard M."/>
            <person name="Aury J.M."/>
            <person name="Adams K.L."/>
            <person name="Batley J."/>
            <person name="Snowdon R.J."/>
            <person name="Tost J."/>
            <person name="Edwards D."/>
            <person name="Zhou Y."/>
            <person name="Hua W."/>
            <person name="Sharpe A.G."/>
            <person name="Paterson A.H."/>
            <person name="Guan C."/>
            <person name="Wincker P."/>
        </authorList>
    </citation>
    <scope>NUCLEOTIDE SEQUENCE [LARGE SCALE GENOMIC DNA]</scope>
    <source>
        <strain evidence="19">cv. Darmor-bzh</strain>
    </source>
</reference>
<evidence type="ECO:0000256" key="3">
    <source>
        <dbReference type="ARBA" id="ARBA00012513"/>
    </source>
</evidence>
<dbReference type="FunFam" id="1.10.510.10:FF:000653">
    <property type="entry name" value="Non-specific serine/threonine protein kinase"/>
    <property type="match status" value="1"/>
</dbReference>
<evidence type="ECO:0000259" key="16">
    <source>
        <dbReference type="PROSITE" id="PS50011"/>
    </source>
</evidence>
<evidence type="ECO:0000256" key="1">
    <source>
        <dbReference type="ARBA" id="ARBA00001936"/>
    </source>
</evidence>
<keyword evidence="8" id="KW-0418">Kinase</keyword>
<dbReference type="InterPro" id="IPR017441">
    <property type="entry name" value="Protein_kinase_ATP_BS"/>
</dbReference>
<dbReference type="PROSITE" id="PS50816">
    <property type="entry name" value="NAF"/>
    <property type="match status" value="1"/>
</dbReference>
<comment type="catalytic activity">
    <reaction evidence="11">
        <text>L-threonyl-[protein] + ATP = O-phospho-L-threonyl-[protein] + ADP + H(+)</text>
        <dbReference type="Rhea" id="RHEA:46608"/>
        <dbReference type="Rhea" id="RHEA-COMP:11060"/>
        <dbReference type="Rhea" id="RHEA-COMP:11605"/>
        <dbReference type="ChEBI" id="CHEBI:15378"/>
        <dbReference type="ChEBI" id="CHEBI:30013"/>
        <dbReference type="ChEBI" id="CHEBI:30616"/>
        <dbReference type="ChEBI" id="CHEBI:61977"/>
        <dbReference type="ChEBI" id="CHEBI:456216"/>
        <dbReference type="EC" id="2.7.11.1"/>
    </reaction>
</comment>
<dbReference type="PANTHER" id="PTHR43895">
    <property type="entry name" value="CALCIUM/CALMODULIN-DEPENDENT PROTEIN KINASE KINASE-RELATED"/>
    <property type="match status" value="1"/>
</dbReference>
<evidence type="ECO:0000256" key="4">
    <source>
        <dbReference type="ARBA" id="ARBA00022527"/>
    </source>
</evidence>
<dbReference type="Pfam" id="PF03822">
    <property type="entry name" value="NAF"/>
    <property type="match status" value="1"/>
</dbReference>
<dbReference type="STRING" id="3708.A0A078JQM3"/>
<evidence type="ECO:0000256" key="11">
    <source>
        <dbReference type="ARBA" id="ARBA00047899"/>
    </source>
</evidence>
<dbReference type="Gene3D" id="1.10.510.10">
    <property type="entry name" value="Transferase(Phosphotransferase) domain 1"/>
    <property type="match status" value="1"/>
</dbReference>
<dbReference type="FunFam" id="3.30.200.20:FF:000096">
    <property type="entry name" value="Non-specific serine/threonine protein kinase"/>
    <property type="match status" value="1"/>
</dbReference>
<feature type="non-terminal residue" evidence="18">
    <location>
        <position position="431"/>
    </location>
</feature>
<keyword evidence="9 14" id="KW-0067">ATP-binding</keyword>
<evidence type="ECO:0000256" key="15">
    <source>
        <dbReference type="RuleBase" id="RU000304"/>
    </source>
</evidence>
<dbReference type="Gramene" id="CDY69878">
    <property type="protein sequence ID" value="CDY69878"/>
    <property type="gene ID" value="GSBRNA2T00093341001"/>
</dbReference>
<dbReference type="PROSITE" id="PS00107">
    <property type="entry name" value="PROTEIN_KINASE_ATP"/>
    <property type="match status" value="1"/>
</dbReference>
<dbReference type="PROSITE" id="PS50011">
    <property type="entry name" value="PROTEIN_KINASE_DOM"/>
    <property type="match status" value="1"/>
</dbReference>
<evidence type="ECO:0000313" key="19">
    <source>
        <dbReference type="Proteomes" id="UP000028999"/>
    </source>
</evidence>
<keyword evidence="7 14" id="KW-0547">Nucleotide-binding</keyword>
<gene>
    <name evidence="18" type="primary">BnaAnng31880D</name>
    <name evidence="18" type="ORF">GSBRNA2T00093341001</name>
</gene>
<dbReference type="AlphaFoldDB" id="A0A078JQM3"/>
<sequence>MSDLKRETSLPKERTSPPQALILGRYEMGKLLGHGTFAKVYLARNVKTNESVAIKVIDKEKVLKGGLIAHIKREISILRRVRHPNIVQLFEVMATKAKIYFVMEYVRGGELFNKVAKGRLKEDAARRYFQQLISAVTFCHARGVYHRDLKPENLLLDEKGNLKVSDFGLSAVSDQIRQDGLFHTFCGTPAYVAPEVLARRGYDAAKVDIWSCGVVLFVLMAGYLPFHDRNVMAMYKKIYRGEFRCPRWFSPELTRLMSRLLETDPEKRFTFAEVMENSWFKKGFKHSGRPASLNAFDIISFSQGFDLSGLFDDDGEGSRFVSGAPVSKIISKLEEIAKVVSFTVRKKDCRVSLEGSRQGVKGPLTIAAEIFELTPSLVVVEVKKKGGDRAEYEEFCNNELKPMLQNLRADDVEEPVSVSAVDDETVKSPPV</sequence>
<organism evidence="18 19">
    <name type="scientific">Brassica napus</name>
    <name type="common">Rape</name>
    <dbReference type="NCBI Taxonomy" id="3708"/>
    <lineage>
        <taxon>Eukaryota</taxon>
        <taxon>Viridiplantae</taxon>
        <taxon>Streptophyta</taxon>
        <taxon>Embryophyta</taxon>
        <taxon>Tracheophyta</taxon>
        <taxon>Spermatophyta</taxon>
        <taxon>Magnoliopsida</taxon>
        <taxon>eudicotyledons</taxon>
        <taxon>Gunneridae</taxon>
        <taxon>Pentapetalae</taxon>
        <taxon>rosids</taxon>
        <taxon>malvids</taxon>
        <taxon>Brassicales</taxon>
        <taxon>Brassicaceae</taxon>
        <taxon>Brassiceae</taxon>
        <taxon>Brassica</taxon>
    </lineage>
</organism>
<keyword evidence="4 15" id="KW-0723">Serine/threonine-protein kinase</keyword>
<evidence type="ECO:0000256" key="6">
    <source>
        <dbReference type="ARBA" id="ARBA00022679"/>
    </source>
</evidence>
<keyword evidence="19" id="KW-1185">Reference proteome</keyword>
<evidence type="ECO:0000256" key="5">
    <source>
        <dbReference type="ARBA" id="ARBA00022553"/>
    </source>
</evidence>
<dbReference type="Gene3D" id="3.30.200.20">
    <property type="entry name" value="Phosphorylase Kinase, domain 1"/>
    <property type="match status" value="1"/>
</dbReference>
<evidence type="ECO:0000259" key="17">
    <source>
        <dbReference type="PROSITE" id="PS50816"/>
    </source>
</evidence>
<comment type="function">
    <text evidence="13">CIPK serine-threonine protein kinases interact with CBL proteins. Binding of a CBL protein to the regulatory NAF domain of CIPK protein lead to the activation of the kinase in a calcium-dependent manner.</text>
</comment>
<evidence type="ECO:0000256" key="13">
    <source>
        <dbReference type="ARBA" id="ARBA00058225"/>
    </source>
</evidence>
<evidence type="ECO:0000256" key="2">
    <source>
        <dbReference type="ARBA" id="ARBA00006234"/>
    </source>
</evidence>
<keyword evidence="10" id="KW-0464">Manganese</keyword>
<evidence type="ECO:0000256" key="14">
    <source>
        <dbReference type="PROSITE-ProRule" id="PRU10141"/>
    </source>
</evidence>
<comment type="similarity">
    <text evidence="2">Belongs to the protein kinase superfamily. CAMK Ser/Thr protein kinase family. SNF1 subfamily.</text>
</comment>
<dbReference type="SUPFAM" id="SSF56112">
    <property type="entry name" value="Protein kinase-like (PK-like)"/>
    <property type="match status" value="1"/>
</dbReference>
<dbReference type="FunFam" id="3.30.310.80:FF:000015">
    <property type="entry name" value="Non-specific serine/threonine protein kinase"/>
    <property type="match status" value="1"/>
</dbReference>
<dbReference type="Gene3D" id="3.30.310.80">
    <property type="entry name" value="Kinase associated domain 1, KA1"/>
    <property type="match status" value="1"/>
</dbReference>
<dbReference type="EC" id="2.7.11.1" evidence="3"/>
<dbReference type="GO" id="GO:0004674">
    <property type="term" value="F:protein serine/threonine kinase activity"/>
    <property type="evidence" value="ECO:0000318"/>
    <property type="project" value="GO_Central"/>
</dbReference>
<dbReference type="OMA" id="NNELKPM"/>
<dbReference type="CDD" id="cd12195">
    <property type="entry name" value="CIPK_C"/>
    <property type="match status" value="1"/>
</dbReference>
<name>A0A078JQM3_BRANA</name>
<dbReference type="GO" id="GO:0005524">
    <property type="term" value="F:ATP binding"/>
    <property type="evidence" value="ECO:0007669"/>
    <property type="project" value="UniProtKB-UniRule"/>
</dbReference>
<evidence type="ECO:0000256" key="7">
    <source>
        <dbReference type="ARBA" id="ARBA00022741"/>
    </source>
</evidence>
<dbReference type="SMART" id="SM00220">
    <property type="entry name" value="S_TKc"/>
    <property type="match status" value="1"/>
</dbReference>
<protein>
    <recommendedName>
        <fullName evidence="3">non-specific serine/threonine protein kinase</fullName>
        <ecNumber evidence="3">2.7.11.1</ecNumber>
    </recommendedName>
</protein>
<dbReference type="InterPro" id="IPR018451">
    <property type="entry name" value="NAF/FISL_domain"/>
</dbReference>
<feature type="domain" description="NAF" evidence="17">
    <location>
        <begin position="288"/>
        <end position="312"/>
    </location>
</feature>
<comment type="catalytic activity">
    <reaction evidence="12">
        <text>L-seryl-[protein] + ATP = O-phospho-L-seryl-[protein] + ADP + H(+)</text>
        <dbReference type="Rhea" id="RHEA:17989"/>
        <dbReference type="Rhea" id="RHEA-COMP:9863"/>
        <dbReference type="Rhea" id="RHEA-COMP:11604"/>
        <dbReference type="ChEBI" id="CHEBI:15378"/>
        <dbReference type="ChEBI" id="CHEBI:29999"/>
        <dbReference type="ChEBI" id="CHEBI:30616"/>
        <dbReference type="ChEBI" id="CHEBI:83421"/>
        <dbReference type="ChEBI" id="CHEBI:456216"/>
        <dbReference type="EC" id="2.7.11.1"/>
    </reaction>
</comment>
<dbReference type="InterPro" id="IPR004041">
    <property type="entry name" value="NAF_dom"/>
</dbReference>
<dbReference type="Proteomes" id="UP000028999">
    <property type="component" value="Unassembled WGS sequence"/>
</dbReference>